<keyword evidence="2 3" id="KW-0040">ANK repeat</keyword>
<feature type="repeat" description="ANK" evidence="3">
    <location>
        <begin position="72"/>
        <end position="104"/>
    </location>
</feature>
<dbReference type="AlphaFoldDB" id="A0A0D3IY26"/>
<dbReference type="RefSeq" id="XP_005768590.1">
    <property type="nucleotide sequence ID" value="XM_005768533.1"/>
</dbReference>
<dbReference type="SUPFAM" id="SSF48403">
    <property type="entry name" value="Ankyrin repeat"/>
    <property type="match status" value="1"/>
</dbReference>
<dbReference type="Pfam" id="PF12796">
    <property type="entry name" value="Ank_2"/>
    <property type="match status" value="1"/>
</dbReference>
<accession>A0A0D3IY26</accession>
<dbReference type="SMART" id="SM00248">
    <property type="entry name" value="ANK"/>
    <property type="match status" value="3"/>
</dbReference>
<evidence type="ECO:0000313" key="4">
    <source>
        <dbReference type="EnsemblProtists" id="EOD16161"/>
    </source>
</evidence>
<sequence length="200" mass="21493">MANTASARSAKALPSTFGGVSDFKQLRRLLYTADQRRFHRTIFFAAAASGDLQILHERLRAGSPRVDTRGNYGRTALWLACERGHIDCVRALLAAGASVELGESGMDNNRPLHVAILNGHALIAFLLLEAMQELLTAAGGGRIALGFPLLQGDSEQTLLMTAPPNTRPRLLGAFSELSLGAFLQAPPNARPGERLLMYAS</sequence>
<dbReference type="HOGENOM" id="CLU_1368465_0_0_1"/>
<evidence type="ECO:0000256" key="3">
    <source>
        <dbReference type="PROSITE-ProRule" id="PRU00023"/>
    </source>
</evidence>
<dbReference type="STRING" id="2903.R1DZD9"/>
<protein>
    <submittedName>
        <fullName evidence="4">Uncharacterized protein</fullName>
    </submittedName>
</protein>
<proteinExistence type="predicted"/>
<evidence type="ECO:0000256" key="2">
    <source>
        <dbReference type="ARBA" id="ARBA00023043"/>
    </source>
</evidence>
<evidence type="ECO:0000313" key="5">
    <source>
        <dbReference type="Proteomes" id="UP000013827"/>
    </source>
</evidence>
<keyword evidence="5" id="KW-1185">Reference proteome</keyword>
<dbReference type="PROSITE" id="PS50088">
    <property type="entry name" value="ANK_REPEAT"/>
    <property type="match status" value="1"/>
</dbReference>
<dbReference type="PaxDb" id="2903-EOD16161"/>
<dbReference type="Proteomes" id="UP000013827">
    <property type="component" value="Unassembled WGS sequence"/>
</dbReference>
<dbReference type="InterPro" id="IPR002110">
    <property type="entry name" value="Ankyrin_rpt"/>
</dbReference>
<keyword evidence="1" id="KW-0677">Repeat</keyword>
<reference evidence="5" key="1">
    <citation type="journal article" date="2013" name="Nature">
        <title>Pan genome of the phytoplankton Emiliania underpins its global distribution.</title>
        <authorList>
            <person name="Read B.A."/>
            <person name="Kegel J."/>
            <person name="Klute M.J."/>
            <person name="Kuo A."/>
            <person name="Lefebvre S.C."/>
            <person name="Maumus F."/>
            <person name="Mayer C."/>
            <person name="Miller J."/>
            <person name="Monier A."/>
            <person name="Salamov A."/>
            <person name="Young J."/>
            <person name="Aguilar M."/>
            <person name="Claverie J.M."/>
            <person name="Frickenhaus S."/>
            <person name="Gonzalez K."/>
            <person name="Herman E.K."/>
            <person name="Lin Y.C."/>
            <person name="Napier J."/>
            <person name="Ogata H."/>
            <person name="Sarno A.F."/>
            <person name="Shmutz J."/>
            <person name="Schroeder D."/>
            <person name="de Vargas C."/>
            <person name="Verret F."/>
            <person name="von Dassow P."/>
            <person name="Valentin K."/>
            <person name="Van de Peer Y."/>
            <person name="Wheeler G."/>
            <person name="Dacks J.B."/>
            <person name="Delwiche C.F."/>
            <person name="Dyhrman S.T."/>
            <person name="Glockner G."/>
            <person name="John U."/>
            <person name="Richards T."/>
            <person name="Worden A.Z."/>
            <person name="Zhang X."/>
            <person name="Grigoriev I.V."/>
            <person name="Allen A.E."/>
            <person name="Bidle K."/>
            <person name="Borodovsky M."/>
            <person name="Bowler C."/>
            <person name="Brownlee C."/>
            <person name="Cock J.M."/>
            <person name="Elias M."/>
            <person name="Gladyshev V.N."/>
            <person name="Groth M."/>
            <person name="Guda C."/>
            <person name="Hadaegh A."/>
            <person name="Iglesias-Rodriguez M.D."/>
            <person name="Jenkins J."/>
            <person name="Jones B.M."/>
            <person name="Lawson T."/>
            <person name="Leese F."/>
            <person name="Lindquist E."/>
            <person name="Lobanov A."/>
            <person name="Lomsadze A."/>
            <person name="Malik S.B."/>
            <person name="Marsh M.E."/>
            <person name="Mackinder L."/>
            <person name="Mock T."/>
            <person name="Mueller-Roeber B."/>
            <person name="Pagarete A."/>
            <person name="Parker M."/>
            <person name="Probert I."/>
            <person name="Quesneville H."/>
            <person name="Raines C."/>
            <person name="Rensing S.A."/>
            <person name="Riano-Pachon D.M."/>
            <person name="Richier S."/>
            <person name="Rokitta S."/>
            <person name="Shiraiwa Y."/>
            <person name="Soanes D.M."/>
            <person name="van der Giezen M."/>
            <person name="Wahlund T.M."/>
            <person name="Williams B."/>
            <person name="Wilson W."/>
            <person name="Wolfe G."/>
            <person name="Wurch L.L."/>
        </authorList>
    </citation>
    <scope>NUCLEOTIDE SEQUENCE</scope>
</reference>
<dbReference type="KEGG" id="ehx:EMIHUDRAFT_256247"/>
<dbReference type="PROSITE" id="PS50297">
    <property type="entry name" value="ANK_REP_REGION"/>
    <property type="match status" value="1"/>
</dbReference>
<evidence type="ECO:0000256" key="1">
    <source>
        <dbReference type="ARBA" id="ARBA00022737"/>
    </source>
</evidence>
<dbReference type="PANTHER" id="PTHR24173:SF74">
    <property type="entry name" value="ANKYRIN REPEAT DOMAIN-CONTAINING PROTEIN 16"/>
    <property type="match status" value="1"/>
</dbReference>
<dbReference type="GeneID" id="17262311"/>
<dbReference type="Gene3D" id="1.25.40.20">
    <property type="entry name" value="Ankyrin repeat-containing domain"/>
    <property type="match status" value="1"/>
</dbReference>
<dbReference type="PANTHER" id="PTHR24173">
    <property type="entry name" value="ANKYRIN REPEAT CONTAINING"/>
    <property type="match status" value="1"/>
</dbReference>
<name>A0A0D3IY26_EMIH1</name>
<dbReference type="InterPro" id="IPR036770">
    <property type="entry name" value="Ankyrin_rpt-contain_sf"/>
</dbReference>
<dbReference type="EnsemblProtists" id="EOD16161">
    <property type="protein sequence ID" value="EOD16161"/>
    <property type="gene ID" value="EMIHUDRAFT_256247"/>
</dbReference>
<organism evidence="4 5">
    <name type="scientific">Emiliania huxleyi (strain CCMP1516)</name>
    <dbReference type="NCBI Taxonomy" id="280463"/>
    <lineage>
        <taxon>Eukaryota</taxon>
        <taxon>Haptista</taxon>
        <taxon>Haptophyta</taxon>
        <taxon>Prymnesiophyceae</taxon>
        <taxon>Isochrysidales</taxon>
        <taxon>Noelaerhabdaceae</taxon>
        <taxon>Emiliania</taxon>
    </lineage>
</organism>
<reference evidence="4" key="2">
    <citation type="submission" date="2024-10" db="UniProtKB">
        <authorList>
            <consortium name="EnsemblProtists"/>
        </authorList>
    </citation>
    <scope>IDENTIFICATION</scope>
</reference>